<sequence>MWNISHNLGGAGAAGVALFGANYLFNGHVIGMFIFPSVIALIVGFIALRYGQRLP</sequence>
<keyword evidence="1" id="KW-0472">Membrane</keyword>
<keyword evidence="1" id="KW-0812">Transmembrane</keyword>
<organism evidence="2 3">
    <name type="scientific">Cedecea neteri</name>
    <dbReference type="NCBI Taxonomy" id="158822"/>
    <lineage>
        <taxon>Bacteria</taxon>
        <taxon>Pseudomonadati</taxon>
        <taxon>Pseudomonadota</taxon>
        <taxon>Gammaproteobacteria</taxon>
        <taxon>Enterobacterales</taxon>
        <taxon>Enterobacteriaceae</taxon>
        <taxon>Cedecea</taxon>
    </lineage>
</organism>
<keyword evidence="1" id="KW-1133">Transmembrane helix</keyword>
<reference evidence="2 3" key="1">
    <citation type="submission" date="2018-06" db="EMBL/GenBank/DDBJ databases">
        <authorList>
            <consortium name="Pathogen Informatics"/>
            <person name="Doyle S."/>
        </authorList>
    </citation>
    <scope>NUCLEOTIDE SEQUENCE [LARGE SCALE GENOMIC DNA]</scope>
    <source>
        <strain evidence="2 3">NCTC12120</strain>
    </source>
</reference>
<dbReference type="EMBL" id="UAVU01000003">
    <property type="protein sequence ID" value="SQA99308.1"/>
    <property type="molecule type" value="Genomic_DNA"/>
</dbReference>
<accession>A0A2X2T4K5</accession>
<name>A0A2X2T4K5_9ENTR</name>
<evidence type="ECO:0000313" key="2">
    <source>
        <dbReference type="EMBL" id="SQA99308.1"/>
    </source>
</evidence>
<gene>
    <name evidence="2" type="primary">uhpT_2</name>
    <name evidence="2" type="ORF">NCTC12120_03225</name>
</gene>
<protein>
    <submittedName>
        <fullName evidence="2">Hexose phosphate transport protein</fullName>
    </submittedName>
</protein>
<dbReference type="AlphaFoldDB" id="A0A2X2T4K5"/>
<feature type="transmembrane region" description="Helical" evidence="1">
    <location>
        <begin position="29"/>
        <end position="48"/>
    </location>
</feature>
<dbReference type="Proteomes" id="UP000251197">
    <property type="component" value="Unassembled WGS sequence"/>
</dbReference>
<proteinExistence type="predicted"/>
<evidence type="ECO:0000256" key="1">
    <source>
        <dbReference type="SAM" id="Phobius"/>
    </source>
</evidence>
<evidence type="ECO:0000313" key="3">
    <source>
        <dbReference type="Proteomes" id="UP000251197"/>
    </source>
</evidence>